<dbReference type="PANTHER" id="PTHR31891">
    <property type="entry name" value="FORMAMIDASE C869.04-RELATED"/>
    <property type="match status" value="1"/>
</dbReference>
<gene>
    <name evidence="2" type="ORF">GCM10022416_20920</name>
</gene>
<dbReference type="InterPro" id="IPR004304">
    <property type="entry name" value="FmdA_AmdA"/>
</dbReference>
<feature type="region of interest" description="Disordered" evidence="1">
    <location>
        <begin position="16"/>
        <end position="37"/>
    </location>
</feature>
<evidence type="ECO:0000313" key="3">
    <source>
        <dbReference type="Proteomes" id="UP001500266"/>
    </source>
</evidence>
<dbReference type="PANTHER" id="PTHR31891:SF1">
    <property type="entry name" value="FORMAMIDASE C869.04-RELATED"/>
    <property type="match status" value="1"/>
</dbReference>
<dbReference type="Pfam" id="PF03069">
    <property type="entry name" value="FmdA_AmdA"/>
    <property type="match status" value="1"/>
</dbReference>
<comment type="caution">
    <text evidence="2">The sequence shown here is derived from an EMBL/GenBank/DDBJ whole genome shotgun (WGS) entry which is preliminary data.</text>
</comment>
<evidence type="ECO:0000256" key="1">
    <source>
        <dbReference type="SAM" id="MobiDB-lite"/>
    </source>
</evidence>
<proteinExistence type="predicted"/>
<name>A0ABP7YIU6_9ACTN</name>
<organism evidence="2 3">
    <name type="scientific">Actinomadura keratinilytica</name>
    <dbReference type="NCBI Taxonomy" id="547461"/>
    <lineage>
        <taxon>Bacteria</taxon>
        <taxon>Bacillati</taxon>
        <taxon>Actinomycetota</taxon>
        <taxon>Actinomycetes</taxon>
        <taxon>Streptosporangiales</taxon>
        <taxon>Thermomonosporaceae</taxon>
        <taxon>Actinomadura</taxon>
    </lineage>
</organism>
<sequence>MSLPLASERSISAAAPASAVSPWGAGDASRAVPGHDRWHPEIPAVAEVLTGGSIRMECQAREPGADPVLCGPVVVVGAEPGDVIVVDVIGVGRSDGVYAPNGHPGVIGCAPDAAMLAAAAAAEPDAEPAAEPDAEVWRLDPGAPRILLGHVEEGTAEYRRIAAEAVRSQARGRQIGGCGIAPLTAGSRVLLPVHVRGAKLSVGDLHFPVSGADECRLAARSGWIDLRVHLTRRGVERFRVNGPMLMPAPSPPVGR</sequence>
<dbReference type="Proteomes" id="UP001500266">
    <property type="component" value="Unassembled WGS sequence"/>
</dbReference>
<protein>
    <recommendedName>
        <fullName evidence="4">Formamidase</fullName>
    </recommendedName>
</protein>
<keyword evidence="3" id="KW-1185">Reference proteome</keyword>
<reference evidence="3" key="1">
    <citation type="journal article" date="2019" name="Int. J. Syst. Evol. Microbiol.">
        <title>The Global Catalogue of Microorganisms (GCM) 10K type strain sequencing project: providing services to taxonomists for standard genome sequencing and annotation.</title>
        <authorList>
            <consortium name="The Broad Institute Genomics Platform"/>
            <consortium name="The Broad Institute Genome Sequencing Center for Infectious Disease"/>
            <person name="Wu L."/>
            <person name="Ma J."/>
        </authorList>
    </citation>
    <scope>NUCLEOTIDE SEQUENCE [LARGE SCALE GENOMIC DNA]</scope>
    <source>
        <strain evidence="3">JCM 17316</strain>
    </source>
</reference>
<dbReference type="EMBL" id="BAABDO010000022">
    <property type="protein sequence ID" value="GAA4136890.1"/>
    <property type="molecule type" value="Genomic_DNA"/>
</dbReference>
<dbReference type="SUPFAM" id="SSF141130">
    <property type="entry name" value="Acetamidase/Formamidase-like"/>
    <property type="match status" value="1"/>
</dbReference>
<accession>A0ABP7YIU6</accession>
<dbReference type="Gene3D" id="2.60.120.580">
    <property type="entry name" value="Acetamidase/Formamidase-like domains"/>
    <property type="match status" value="1"/>
</dbReference>
<evidence type="ECO:0000313" key="2">
    <source>
        <dbReference type="EMBL" id="GAA4136890.1"/>
    </source>
</evidence>
<evidence type="ECO:0008006" key="4">
    <source>
        <dbReference type="Google" id="ProtNLM"/>
    </source>
</evidence>